<name>A0A1L3FMN7_BRAJP</name>
<dbReference type="InterPro" id="IPR012545">
    <property type="entry name" value="DUF1697"/>
</dbReference>
<dbReference type="RefSeq" id="WP_071916354.1">
    <property type="nucleotide sequence ID" value="NZ_CP017637.1"/>
</dbReference>
<dbReference type="EMBL" id="CP017637">
    <property type="protein sequence ID" value="APG14528.1"/>
    <property type="molecule type" value="Genomic_DNA"/>
</dbReference>
<sequence>MTTYVALLYSVVLPLGRRLAMAELRAMAQGLGLHDPRTVGATGNLTFDSDKASISELEENLEAAFNVRFGKHVAIIVRNADAWRRLLRANPFRAEATADPQRVAVRVMRSPIPKGGENALARYISDERIAVAGGDLWIHFTGDPARSRLLSALGAGRLKGVGTLRNTNTLRRIGDAVTSARSSRADQK</sequence>
<evidence type="ECO:0000313" key="1">
    <source>
        <dbReference type="EMBL" id="APG14528.1"/>
    </source>
</evidence>
<gene>
    <name evidence="1" type="ORF">BKD09_39860</name>
</gene>
<evidence type="ECO:0000313" key="2">
    <source>
        <dbReference type="Proteomes" id="UP000181962"/>
    </source>
</evidence>
<evidence type="ECO:0008006" key="3">
    <source>
        <dbReference type="Google" id="ProtNLM"/>
    </source>
</evidence>
<dbReference type="PANTHER" id="PTHR36439:SF1">
    <property type="entry name" value="DUF1697 DOMAIN-CONTAINING PROTEIN"/>
    <property type="match status" value="1"/>
</dbReference>
<dbReference type="Gene3D" id="3.30.70.1280">
    <property type="entry name" value="SP0830-like domains"/>
    <property type="match status" value="1"/>
</dbReference>
<dbReference type="SUPFAM" id="SSF160379">
    <property type="entry name" value="SP0830-like"/>
    <property type="match status" value="1"/>
</dbReference>
<organism evidence="1 2">
    <name type="scientific">Bradyrhizobium japonicum</name>
    <dbReference type="NCBI Taxonomy" id="375"/>
    <lineage>
        <taxon>Bacteria</taxon>
        <taxon>Pseudomonadati</taxon>
        <taxon>Pseudomonadota</taxon>
        <taxon>Alphaproteobacteria</taxon>
        <taxon>Hyphomicrobiales</taxon>
        <taxon>Nitrobacteraceae</taxon>
        <taxon>Bradyrhizobium</taxon>
    </lineage>
</organism>
<dbReference type="OrthoDB" id="9806494at2"/>
<dbReference type="Proteomes" id="UP000181962">
    <property type="component" value="Chromosome"/>
</dbReference>
<reference evidence="1 2" key="1">
    <citation type="submission" date="2016-11" db="EMBL/GenBank/DDBJ databases">
        <title>Complete Genome Sequence of Bradyrhizobium sp. strain J5, an isolated from soybean nodule in Hokkaido.</title>
        <authorList>
            <person name="Kanehara K."/>
        </authorList>
    </citation>
    <scope>NUCLEOTIDE SEQUENCE [LARGE SCALE GENOMIC DNA]</scope>
    <source>
        <strain evidence="1 2">J5</strain>
    </source>
</reference>
<dbReference type="PANTHER" id="PTHR36439">
    <property type="entry name" value="BLL4334 PROTEIN"/>
    <property type="match status" value="1"/>
</dbReference>
<dbReference type="AlphaFoldDB" id="A0A1L3FMN7"/>
<accession>A0A1L3FMN7</accession>
<dbReference type="Pfam" id="PF08002">
    <property type="entry name" value="DUF1697"/>
    <property type="match status" value="1"/>
</dbReference>
<protein>
    <recommendedName>
        <fullName evidence="3">DUF1697 domain-containing protein</fullName>
    </recommendedName>
</protein>
<dbReference type="PIRSF" id="PIRSF008502">
    <property type="entry name" value="UCP008502"/>
    <property type="match status" value="1"/>
</dbReference>
<proteinExistence type="predicted"/>